<dbReference type="PANTHER" id="PTHR21294">
    <property type="entry name" value="ELECTRON TRANSFER FLAVOPROTEIN BETA-SUBUNIT"/>
    <property type="match status" value="1"/>
</dbReference>
<evidence type="ECO:0000256" key="4">
    <source>
        <dbReference type="ARBA" id="ARBA00022982"/>
    </source>
</evidence>
<keyword evidence="4" id="KW-0249">Electron transport</keyword>
<evidence type="ECO:0000313" key="8">
    <source>
        <dbReference type="Proteomes" id="UP000005092"/>
    </source>
</evidence>
<keyword evidence="3 7" id="KW-0808">Transferase</keyword>
<dbReference type="Proteomes" id="UP000005092">
    <property type="component" value="Unassembled WGS sequence"/>
</dbReference>
<evidence type="ECO:0000313" key="7">
    <source>
        <dbReference type="EMBL" id="EJB07123.1"/>
    </source>
</evidence>
<dbReference type="EMBL" id="JH719381">
    <property type="protein sequence ID" value="EJB07123.1"/>
    <property type="molecule type" value="Genomic_DNA"/>
</dbReference>
<keyword evidence="3 7" id="KW-0418">Kinase</keyword>
<evidence type="ECO:0000256" key="5">
    <source>
        <dbReference type="ARBA" id="ARBA00023231"/>
    </source>
</evidence>
<dbReference type="GO" id="GO:0005524">
    <property type="term" value="F:ATP binding"/>
    <property type="evidence" value="ECO:0007669"/>
    <property type="project" value="InterPro"/>
</dbReference>
<protein>
    <submittedName>
        <fullName evidence="7">Putative kinase involved in propanediol utilization</fullName>
    </submittedName>
</protein>
<dbReference type="CDD" id="cd01714">
    <property type="entry name" value="ETF_beta"/>
    <property type="match status" value="1"/>
</dbReference>
<dbReference type="PANTHER" id="PTHR21294:SF17">
    <property type="entry name" value="PROTEIN FIXA"/>
    <property type="match status" value="1"/>
</dbReference>
<dbReference type="InterPro" id="IPR014730">
    <property type="entry name" value="ETF_a/b_N"/>
</dbReference>
<accession>J0H9T5</accession>
<feature type="domain" description="Electron transfer flavoprotein alpha/beta-subunit N-terminal" evidence="6">
    <location>
        <begin position="22"/>
        <end position="219"/>
    </location>
</feature>
<dbReference type="Pfam" id="PF01012">
    <property type="entry name" value="ETF"/>
    <property type="match status" value="1"/>
</dbReference>
<dbReference type="GO" id="GO:0009055">
    <property type="term" value="F:electron transfer activity"/>
    <property type="evidence" value="ECO:0007669"/>
    <property type="project" value="InterPro"/>
</dbReference>
<dbReference type="Pfam" id="PF00288">
    <property type="entry name" value="GHMP_kinases_N"/>
    <property type="match status" value="1"/>
</dbReference>
<dbReference type="AlphaFoldDB" id="J0H9T5"/>
<dbReference type="HOGENOM" id="CLU_522607_0_0_5"/>
<dbReference type="SUPFAM" id="SSF54211">
    <property type="entry name" value="Ribosomal protein S5 domain 2-like"/>
    <property type="match status" value="1"/>
</dbReference>
<dbReference type="InterPro" id="IPR033948">
    <property type="entry name" value="ETF_beta_N"/>
</dbReference>
<reference evidence="7 8" key="1">
    <citation type="submission" date="2012-02" db="EMBL/GenBank/DDBJ databases">
        <title>Improved High-Quality Draft Sequence of Rhizobium leguminosarum bv. trifolii WSM597.</title>
        <authorList>
            <consortium name="US DOE Joint Genome Institute"/>
            <person name="Lucas S."/>
            <person name="Han J."/>
            <person name="Lapidus A."/>
            <person name="Cheng J.-F."/>
            <person name="Goodwin L."/>
            <person name="Pitluck S."/>
            <person name="Peters L."/>
            <person name="Ovchinnikova G."/>
            <person name="Held B."/>
            <person name="Detter J.C."/>
            <person name="Han C."/>
            <person name="Tapia R."/>
            <person name="Land M."/>
            <person name="Hauser L."/>
            <person name="Kyrpides N."/>
            <person name="Ivanova N."/>
            <person name="Pagani I."/>
            <person name="Brau L."/>
            <person name="Yates R."/>
            <person name="O'Hara G."/>
            <person name="Rui T."/>
            <person name="Howieson J."/>
            <person name="Reeve W."/>
            <person name="Woyke T."/>
        </authorList>
    </citation>
    <scope>NUCLEOTIDE SEQUENCE [LARGE SCALE GENOMIC DNA]</scope>
    <source>
        <strain evidence="7 8">WSM597</strain>
    </source>
</reference>
<dbReference type="GO" id="GO:0016301">
    <property type="term" value="F:kinase activity"/>
    <property type="evidence" value="ECO:0007669"/>
    <property type="project" value="UniProtKB-KW"/>
</dbReference>
<evidence type="ECO:0000256" key="1">
    <source>
        <dbReference type="ARBA" id="ARBA00003554"/>
    </source>
</evidence>
<sequence length="521" mass="55711">MHIVICIKQVPESTQIPVHPVTKTIMLQGVPTIISPCDLFALEEALRLRDSHGGEVTVLAMGPPMAEHALRKALAYGVDRAVLLSDRHIALTDTLATSCALSQAITKIGETFGVPDILFTGKQPIDGDTAQVGPRIAKRLNLPQLTCVAKINSIDLDARHITVERRSESSTQTLKSKLPCLITMLEGTNEIRRASLEDALRAAGSEIVKWSAADVGIEDLTQASNPKGEGSCCGTFGELVQGQLPVGSRSDDSHFLITMPIRLFARACFVPIPETRSVTVSPSHKVKAKRLAENLVSALGLSGGILLLESEIPEGKGLASSSADLVATARSIGSCFQRRIPISLIETLMAEIEPSDGVMYPGVVAYRQRACSLLSFLGQMAPLAIVGIDEGGMVETVGYDQRRGEISSSLRAEYSALLDRAQIAIAQDDMATIGRISTKSALLHQERAPKEHLNSMLKVCESTGALGIIVAHSGTMIGILLDPTAADFSGKLGSVLTHISRFNSSPRIYLSTNPAVDDWII</sequence>
<comment type="function">
    <text evidence="1">May play a role in a redox process involved in nitrogen fixation.</text>
</comment>
<dbReference type="InterPro" id="IPR020568">
    <property type="entry name" value="Ribosomal_Su5_D2-typ_SF"/>
</dbReference>
<name>J0H9T5_RHILT</name>
<dbReference type="InterPro" id="IPR014721">
    <property type="entry name" value="Ribsml_uS5_D2-typ_fold_subgr"/>
</dbReference>
<evidence type="ECO:0000259" key="6">
    <source>
        <dbReference type="SMART" id="SM00893"/>
    </source>
</evidence>
<dbReference type="Gene3D" id="3.30.230.10">
    <property type="match status" value="1"/>
</dbReference>
<evidence type="ECO:0000256" key="2">
    <source>
        <dbReference type="ARBA" id="ARBA00011874"/>
    </source>
</evidence>
<organism evidence="7 8">
    <name type="scientific">Rhizobium leguminosarum bv. trifolii WSM597</name>
    <dbReference type="NCBI Taxonomy" id="754764"/>
    <lineage>
        <taxon>Bacteria</taxon>
        <taxon>Pseudomonadati</taxon>
        <taxon>Pseudomonadota</taxon>
        <taxon>Alphaproteobacteria</taxon>
        <taxon>Hyphomicrobiales</taxon>
        <taxon>Rhizobiaceae</taxon>
        <taxon>Rhizobium/Agrobacterium group</taxon>
        <taxon>Rhizobium</taxon>
    </lineage>
</organism>
<proteinExistence type="predicted"/>
<evidence type="ECO:0000256" key="3">
    <source>
        <dbReference type="ARBA" id="ARBA00022777"/>
    </source>
</evidence>
<dbReference type="InterPro" id="IPR012255">
    <property type="entry name" value="ETF_b"/>
</dbReference>
<dbReference type="InterPro" id="IPR014729">
    <property type="entry name" value="Rossmann-like_a/b/a_fold"/>
</dbReference>
<gene>
    <name evidence="7" type="ORF">Rleg9DRAFT_6117</name>
</gene>
<dbReference type="SUPFAM" id="SSF52402">
    <property type="entry name" value="Adenine nucleotide alpha hydrolases-like"/>
    <property type="match status" value="1"/>
</dbReference>
<keyword evidence="5" id="KW-0535">Nitrogen fixation</keyword>
<keyword evidence="4" id="KW-0813">Transport</keyword>
<dbReference type="InterPro" id="IPR006204">
    <property type="entry name" value="GHMP_kinase_N_dom"/>
</dbReference>
<dbReference type="SMART" id="SM00893">
    <property type="entry name" value="ETF"/>
    <property type="match status" value="1"/>
</dbReference>
<dbReference type="Gene3D" id="3.40.50.620">
    <property type="entry name" value="HUPs"/>
    <property type="match status" value="1"/>
</dbReference>
<comment type="subunit">
    <text evidence="2">FixA and FixB form a heterodimer.</text>
</comment>